<evidence type="ECO:0000256" key="1">
    <source>
        <dbReference type="ARBA" id="ARBA00001974"/>
    </source>
</evidence>
<dbReference type="OrthoDB" id="538125at2759"/>
<dbReference type="InterPro" id="IPR036188">
    <property type="entry name" value="FAD/NAD-bd_sf"/>
</dbReference>
<dbReference type="Proteomes" id="UP001055712">
    <property type="component" value="Unassembled WGS sequence"/>
</dbReference>
<reference evidence="8" key="2">
    <citation type="submission" date="2020-11" db="EMBL/GenBank/DDBJ databases">
        <authorList>
            <person name="Cecchin M."/>
            <person name="Marcolungo L."/>
            <person name="Rossato M."/>
            <person name="Girolomoni L."/>
            <person name="Cosentino E."/>
            <person name="Cuine S."/>
            <person name="Li-Beisson Y."/>
            <person name="Delledonne M."/>
            <person name="Ballottari M."/>
        </authorList>
    </citation>
    <scope>NUCLEOTIDE SEQUENCE</scope>
    <source>
        <strain evidence="8">211/11P</strain>
        <tissue evidence="8">Whole cell</tissue>
    </source>
</reference>
<dbReference type="InterPro" id="IPR045170">
    <property type="entry name" value="MTOX"/>
</dbReference>
<evidence type="ECO:0000259" key="7">
    <source>
        <dbReference type="Pfam" id="PF01266"/>
    </source>
</evidence>
<evidence type="ECO:0000256" key="4">
    <source>
        <dbReference type="ARBA" id="ARBA00022827"/>
    </source>
</evidence>
<evidence type="ECO:0000256" key="6">
    <source>
        <dbReference type="SAM" id="MobiDB-lite"/>
    </source>
</evidence>
<comment type="caution">
    <text evidence="8">The sequence shown here is derived from an EMBL/GenBank/DDBJ whole genome shotgun (WGS) entry which is preliminary data.</text>
</comment>
<dbReference type="Gene3D" id="3.50.50.60">
    <property type="entry name" value="FAD/NAD(P)-binding domain"/>
    <property type="match status" value="1"/>
</dbReference>
<accession>A0A9D4YZP6</accession>
<evidence type="ECO:0000256" key="5">
    <source>
        <dbReference type="ARBA" id="ARBA00023002"/>
    </source>
</evidence>
<evidence type="ECO:0000256" key="2">
    <source>
        <dbReference type="ARBA" id="ARBA00010989"/>
    </source>
</evidence>
<keyword evidence="9" id="KW-1185">Reference proteome</keyword>
<sequence>MLNSATVAAAAAPPRPATSATRRRAVDVVVLGSSLQAYAAAYLLARRGKRTVLVDAAAPQLMAVSANCGGDLVLHLPAPTAHLVNEATEALALWRGIEAACGARDLLQMCGTLDIAPPGSGPAAAALGAMQEASRAADLRYAMQAASEVSAAFPRLRPPRGSAALFTNQGGVVNGKVAAAALAAMARRAGVDVAATGRCLLGWRDSGSHFAVRTASSYAAAAAVAAPGGEHEAVFECEQLLLLPDAAVQRQTLALFGLSVPGAELWQVPRARWAAQQECAALPVWQLLGTGSRAVLDDPSAIDSCWGLPLLDWSGQRGGTLIAQSLADGQAAPDDDGKEQQQQQQQQDGQQQGLQAGGDGGNGGDGRDSTQQLLQAQAAAAVLAGGEASDFLELAAGGVVEKPGSEEAVDAGRQRQAEQQLQQEVAQQRLATAGSLAAQLVQGMGGRLAGKEGLLRCLVTADGEGAVGSHPGFESGRIVAAFPATAAGVGCLPADQLAPLVARLAMNELLGQAPEAVEAALVALGREALGAEAVPLQHDSWAELMQSL</sequence>
<evidence type="ECO:0000313" key="9">
    <source>
        <dbReference type="Proteomes" id="UP001055712"/>
    </source>
</evidence>
<dbReference type="PANTHER" id="PTHR10961:SF7">
    <property type="entry name" value="FAD DEPENDENT OXIDOREDUCTASE DOMAIN-CONTAINING PROTEIN"/>
    <property type="match status" value="1"/>
</dbReference>
<keyword evidence="3" id="KW-0285">Flavoprotein</keyword>
<evidence type="ECO:0000313" key="8">
    <source>
        <dbReference type="EMBL" id="KAI3434829.1"/>
    </source>
</evidence>
<dbReference type="EMBL" id="SIDB01000003">
    <property type="protein sequence ID" value="KAI3434829.1"/>
    <property type="molecule type" value="Genomic_DNA"/>
</dbReference>
<comment type="similarity">
    <text evidence="2">Belongs to the MSOX/MTOX family.</text>
</comment>
<dbReference type="InterPro" id="IPR006076">
    <property type="entry name" value="FAD-dep_OxRdtase"/>
</dbReference>
<dbReference type="Gene3D" id="3.30.9.10">
    <property type="entry name" value="D-Amino Acid Oxidase, subunit A, domain 2"/>
    <property type="match status" value="1"/>
</dbReference>
<comment type="cofactor">
    <cofactor evidence="1">
        <name>FAD</name>
        <dbReference type="ChEBI" id="CHEBI:57692"/>
    </cofactor>
</comment>
<protein>
    <recommendedName>
        <fullName evidence="7">FAD dependent oxidoreductase domain-containing protein</fullName>
    </recommendedName>
</protein>
<evidence type="ECO:0000256" key="3">
    <source>
        <dbReference type="ARBA" id="ARBA00022630"/>
    </source>
</evidence>
<feature type="region of interest" description="Disordered" evidence="6">
    <location>
        <begin position="327"/>
        <end position="369"/>
    </location>
</feature>
<feature type="compositionally biased region" description="Gly residues" evidence="6">
    <location>
        <begin position="355"/>
        <end position="364"/>
    </location>
</feature>
<dbReference type="SUPFAM" id="SSF51905">
    <property type="entry name" value="FAD/NAD(P)-binding domain"/>
    <property type="match status" value="1"/>
</dbReference>
<feature type="compositionally biased region" description="Low complexity" evidence="6">
    <location>
        <begin position="340"/>
        <end position="354"/>
    </location>
</feature>
<reference evidence="8" key="1">
    <citation type="journal article" date="2019" name="Plant J.">
        <title>Chlorella vulgaris genome assembly and annotation reveals the molecular basis for metabolic acclimation to high light conditions.</title>
        <authorList>
            <person name="Cecchin M."/>
            <person name="Marcolungo L."/>
            <person name="Rossato M."/>
            <person name="Girolomoni L."/>
            <person name="Cosentino E."/>
            <person name="Cuine S."/>
            <person name="Li-Beisson Y."/>
            <person name="Delledonne M."/>
            <person name="Ballottari M."/>
        </authorList>
    </citation>
    <scope>NUCLEOTIDE SEQUENCE</scope>
    <source>
        <strain evidence="8">211/11P</strain>
    </source>
</reference>
<keyword evidence="5" id="KW-0560">Oxidoreductase</keyword>
<dbReference type="Pfam" id="PF01266">
    <property type="entry name" value="DAO"/>
    <property type="match status" value="1"/>
</dbReference>
<dbReference type="AlphaFoldDB" id="A0A9D4YZP6"/>
<keyword evidence="4" id="KW-0274">FAD</keyword>
<dbReference type="PANTHER" id="PTHR10961">
    <property type="entry name" value="PEROXISOMAL SARCOSINE OXIDASE"/>
    <property type="match status" value="1"/>
</dbReference>
<gene>
    <name evidence="8" type="ORF">D9Q98_002884</name>
</gene>
<name>A0A9D4YZP6_CHLVU</name>
<organism evidence="8 9">
    <name type="scientific">Chlorella vulgaris</name>
    <name type="common">Green alga</name>
    <dbReference type="NCBI Taxonomy" id="3077"/>
    <lineage>
        <taxon>Eukaryota</taxon>
        <taxon>Viridiplantae</taxon>
        <taxon>Chlorophyta</taxon>
        <taxon>core chlorophytes</taxon>
        <taxon>Trebouxiophyceae</taxon>
        <taxon>Chlorellales</taxon>
        <taxon>Chlorellaceae</taxon>
        <taxon>Chlorella clade</taxon>
        <taxon>Chlorella</taxon>
    </lineage>
</organism>
<proteinExistence type="inferred from homology"/>
<dbReference type="GO" id="GO:0008115">
    <property type="term" value="F:sarcosine oxidase activity"/>
    <property type="evidence" value="ECO:0007669"/>
    <property type="project" value="TreeGrafter"/>
</dbReference>
<feature type="domain" description="FAD dependent oxidoreductase" evidence="7">
    <location>
        <begin position="27"/>
        <end position="232"/>
    </location>
</feature>
<dbReference type="GO" id="GO:0050660">
    <property type="term" value="F:flavin adenine dinucleotide binding"/>
    <property type="evidence" value="ECO:0007669"/>
    <property type="project" value="InterPro"/>
</dbReference>